<dbReference type="PROSITE" id="PS50294">
    <property type="entry name" value="WD_REPEATS_REGION"/>
    <property type="match status" value="1"/>
</dbReference>
<dbReference type="SUPFAM" id="SSF47413">
    <property type="entry name" value="lambda repressor-like DNA-binding domains"/>
    <property type="match status" value="1"/>
</dbReference>
<feature type="compositionally biased region" description="Low complexity" evidence="2">
    <location>
        <begin position="413"/>
        <end position="436"/>
    </location>
</feature>
<evidence type="ECO:0000259" key="3">
    <source>
        <dbReference type="PROSITE" id="PS50943"/>
    </source>
</evidence>
<dbReference type="PROSITE" id="PS50943">
    <property type="entry name" value="HTH_CROC1"/>
    <property type="match status" value="1"/>
</dbReference>
<dbReference type="SUPFAM" id="SSF50998">
    <property type="entry name" value="Quinoprotein alcohol dehydrogenase-like"/>
    <property type="match status" value="1"/>
</dbReference>
<dbReference type="EMBL" id="LMWV01000003">
    <property type="protein sequence ID" value="KUN70557.1"/>
    <property type="molecule type" value="Genomic_DNA"/>
</dbReference>
<dbReference type="InterPro" id="IPR015943">
    <property type="entry name" value="WD40/YVTN_repeat-like_dom_sf"/>
</dbReference>
<gene>
    <name evidence="4" type="ORF">AQJ54_05675</name>
</gene>
<evidence type="ECO:0000256" key="2">
    <source>
        <dbReference type="SAM" id="MobiDB-lite"/>
    </source>
</evidence>
<dbReference type="SMART" id="SM00530">
    <property type="entry name" value="HTH_XRE"/>
    <property type="match status" value="1"/>
</dbReference>
<accession>A0A101SAG3</accession>
<dbReference type="SUPFAM" id="SSF50969">
    <property type="entry name" value="YVTN repeat-like/Quinoprotein amine dehydrogenase"/>
    <property type="match status" value="1"/>
</dbReference>
<name>A0A101SAG3_9ACTN</name>
<dbReference type="SMART" id="SM00320">
    <property type="entry name" value="WD40"/>
    <property type="match status" value="3"/>
</dbReference>
<feature type="region of interest" description="Disordered" evidence="2">
    <location>
        <begin position="396"/>
        <end position="533"/>
    </location>
</feature>
<feature type="compositionally biased region" description="Pro residues" evidence="2">
    <location>
        <begin position="490"/>
        <end position="529"/>
    </location>
</feature>
<proteinExistence type="predicted"/>
<dbReference type="Pfam" id="PF20703">
    <property type="entry name" value="nSTAND1"/>
    <property type="match status" value="2"/>
</dbReference>
<dbReference type="InterPro" id="IPR027417">
    <property type="entry name" value="P-loop_NTPase"/>
</dbReference>
<reference evidence="4 5" key="1">
    <citation type="submission" date="2015-10" db="EMBL/GenBank/DDBJ databases">
        <title>Draft genome sequence of Streptomyces griseorubiginosus DSM 40469, type strain for the species Streptomyces griseorubiginosus.</title>
        <authorList>
            <person name="Ruckert C."/>
            <person name="Winkler A."/>
            <person name="Kalinowski J."/>
            <person name="Kampfer P."/>
            <person name="Glaeser S."/>
        </authorList>
    </citation>
    <scope>NUCLEOTIDE SEQUENCE [LARGE SCALE GENOMIC DNA]</scope>
    <source>
        <strain evidence="4 5">DSM 40469</strain>
    </source>
</reference>
<dbReference type="PROSITE" id="PS50082">
    <property type="entry name" value="WD_REPEATS_2"/>
    <property type="match status" value="1"/>
</dbReference>
<dbReference type="PANTHER" id="PTHR19879:SF9">
    <property type="entry name" value="TRANSCRIPTION INITIATION FACTOR TFIID SUBUNIT 5"/>
    <property type="match status" value="1"/>
</dbReference>
<keyword evidence="1" id="KW-0853">WD repeat</keyword>
<evidence type="ECO:0000313" key="4">
    <source>
        <dbReference type="EMBL" id="KUN70557.1"/>
    </source>
</evidence>
<dbReference type="SUPFAM" id="SSF52540">
    <property type="entry name" value="P-loop containing nucleoside triphosphate hydrolases"/>
    <property type="match status" value="1"/>
</dbReference>
<comment type="caution">
    <text evidence="4">The sequence shown here is derived from an EMBL/GenBank/DDBJ whole genome shotgun (WGS) entry which is preliminary data.</text>
</comment>
<dbReference type="RefSeq" id="WP_062234460.1">
    <property type="nucleotide sequence ID" value="NZ_JBIBHB010000008.1"/>
</dbReference>
<dbReference type="InterPro" id="IPR001387">
    <property type="entry name" value="Cro/C1-type_HTH"/>
</dbReference>
<dbReference type="Proteomes" id="UP000054375">
    <property type="component" value="Unassembled WGS sequence"/>
</dbReference>
<keyword evidence="5" id="KW-1185">Reference proteome</keyword>
<protein>
    <submittedName>
        <fullName evidence="4">DNA-binding protein</fullName>
    </submittedName>
</protein>
<dbReference type="GO" id="GO:0003677">
    <property type="term" value="F:DNA binding"/>
    <property type="evidence" value="ECO:0007669"/>
    <property type="project" value="UniProtKB-KW"/>
</dbReference>
<dbReference type="CDD" id="cd00093">
    <property type="entry name" value="HTH_XRE"/>
    <property type="match status" value="1"/>
</dbReference>
<evidence type="ECO:0000313" key="5">
    <source>
        <dbReference type="Proteomes" id="UP000054375"/>
    </source>
</evidence>
<dbReference type="InterPro" id="IPR011044">
    <property type="entry name" value="Quino_amine_DH_bsu"/>
</dbReference>
<dbReference type="InterPro" id="IPR049052">
    <property type="entry name" value="nSTAND1"/>
</dbReference>
<feature type="compositionally biased region" description="Low complexity" evidence="2">
    <location>
        <begin position="442"/>
        <end position="489"/>
    </location>
</feature>
<feature type="compositionally biased region" description="Basic and acidic residues" evidence="2">
    <location>
        <begin position="399"/>
        <end position="410"/>
    </location>
</feature>
<feature type="repeat" description="WD" evidence="1">
    <location>
        <begin position="1280"/>
        <end position="1321"/>
    </location>
</feature>
<dbReference type="InterPro" id="IPR010982">
    <property type="entry name" value="Lambda_DNA-bd_dom_sf"/>
</dbReference>
<dbReference type="PANTHER" id="PTHR19879">
    <property type="entry name" value="TRANSCRIPTION INITIATION FACTOR TFIID"/>
    <property type="match status" value="1"/>
</dbReference>
<feature type="domain" description="HTH cro/C1-type" evidence="3">
    <location>
        <begin position="22"/>
        <end position="77"/>
    </location>
</feature>
<sequence>MGRRETPVDPAAGPVPRFAYELRKLRQEAGGPTYRELARRAHFSVTALSQAAAGEHLPSLQVTLAYATACGGDAGEWERRWKEAEREVREAAAGLDDDVEPPYQGLARFEPDDHDRYFGRDRLVTALCRLVRDRRFTAVFGPSGSGKSSLLRAGLIPALRAERGLAAIRVLTPGAHPARTHADALRPAGEPGPADASVAAGEPGVADASVAAGESGPAGDTLVVVDQFEEVFTLCRDPDERRAFLDLLLAAREPGSGLRVVIAVRADFYGRCAEHRGLADVLGEAGLLVGPMDPAELRDVIVKPAQGAGYIVERALTARLVDEIADEPGGLPLLSHVLRETWRRRRGRALTEEAYEAAGGVRGAIAQSAEEVWADLSPHHAELARLVLLRLITPGEGSQDTRRPIDRTELDFTAPTAGTGTPGPTTWRLGRTRTGSPGSGFAGSPASGSAGSPASGFAGSPASGPAGSPASGAAVSLGSALAESTGPTPAAHPCPTPAAHPCPTPAALPGPPPAQTPPPPSGAPTPDLGPTPDTALVLDRLVRARLLTLDHGTVDLAHEALITAWPRLSGWIEQEREQLRTHRRLTEAARAWDDLGRDPGALYRGTRLATAEEQLAGASLTAQERAFLTASSAAHRGERRRRRGLVGALAALLVLALVAGAAAWQQNRTSDRRQVEAEARRIAAVADGMRFSDPRTAMRLSVAAARLADTTETRSALIGAMAQRDEDVFAVPGADAGFDGSGNDVHRLTADGRSVVSVTADRVRIWDLRTRRLTRSVPGPGKLMDGVPAAVAPDGRTLALLAGDRVELWDVGTGRVTRTLPGVDAMQTPFAYTAHALVAVDWDDGSVHVRDPRTGRSALRLPEPAGGVSGVAASPDGRWLALCTRDGHAPELWDVTHRRRVSAPWVANARPADCRDHALAFTPDSRALTVAAADGIHGWDLRTGRATPSFTADGLTQVWPGGGGAFLVATGPHRLVVLRTAHPQVTVLSRRIDADDWDDIAFDRTAGAVRYLNGSATVVRSLALGTAPAAPWQEPTAYRAELSDDGRVLARSVETGGERRVQVLDTRVGRAGRVVFEPPATPCPRTESCAGLMALSGDGRYLATGLNPYAEGQGPPRDRTRITVWDLAHRRVHATVVIGAAPGGSLAVDGLALDTHGRTLLVYRSVARPAVEVWDVDRHQRVRTVRSVREADSVTAGSEGVRLALRSDGAALVTQEGLVADLRVGRMEPRVLGEDLISAAAYGPDGSRLAVGDVLGRVTLWDGAARARLGVLDATTSDPTTDATGGVTALAFSPDGGTLAAAGAGGTLHLWDLASQTLLGTALPTPGDDIRALAFAPDGTLHASGAHVPVLRYDLRPDRLIGEVCERAGSGLSEAAWKTYLPDLPYRRTC</sequence>
<dbReference type="Pfam" id="PF00400">
    <property type="entry name" value="WD40"/>
    <property type="match status" value="1"/>
</dbReference>
<dbReference type="InterPro" id="IPR011047">
    <property type="entry name" value="Quinoprotein_ADH-like_sf"/>
</dbReference>
<dbReference type="Gene3D" id="2.130.10.10">
    <property type="entry name" value="YVTN repeat-like/Quinoprotein amine dehydrogenase"/>
    <property type="match status" value="3"/>
</dbReference>
<feature type="region of interest" description="Disordered" evidence="2">
    <location>
        <begin position="179"/>
        <end position="201"/>
    </location>
</feature>
<organism evidence="4 5">
    <name type="scientific">Streptomyces griseorubiginosus</name>
    <dbReference type="NCBI Taxonomy" id="67304"/>
    <lineage>
        <taxon>Bacteria</taxon>
        <taxon>Bacillati</taxon>
        <taxon>Actinomycetota</taxon>
        <taxon>Actinomycetes</taxon>
        <taxon>Kitasatosporales</taxon>
        <taxon>Streptomycetaceae</taxon>
        <taxon>Streptomyces</taxon>
    </lineage>
</organism>
<keyword evidence="4" id="KW-0238">DNA-binding</keyword>
<dbReference type="InterPro" id="IPR001680">
    <property type="entry name" value="WD40_rpt"/>
</dbReference>
<evidence type="ECO:0000256" key="1">
    <source>
        <dbReference type="PROSITE-ProRule" id="PRU00221"/>
    </source>
</evidence>